<dbReference type="GO" id="GO:0019652">
    <property type="term" value="P:lactate fermentation to propionate and acetate"/>
    <property type="evidence" value="ECO:0007669"/>
    <property type="project" value="InterPro"/>
</dbReference>
<dbReference type="EC" id="5.4.99.2" evidence="4"/>
<dbReference type="RefSeq" id="WP_143938194.1">
    <property type="nucleotide sequence ID" value="NZ_VKKG01000003.1"/>
</dbReference>
<name>A0A553K0J4_9ACTN</name>
<dbReference type="InterPro" id="IPR004608">
    <property type="entry name" value="MMCoA_mutase_b"/>
</dbReference>
<gene>
    <name evidence="6" type="primary">mutA</name>
    <name evidence="6" type="ORF">FOJ82_09255</name>
</gene>
<feature type="domain" description="Methylmalonyl-CoA mutase alpha/beta chain catalytic" evidence="5">
    <location>
        <begin position="56"/>
        <end position="132"/>
    </location>
</feature>
<sequence>MNEVAGNTARLTLAADFDTPSRQDWEREVLKVLNRRRPEGKELGIDQAYKRLTSHTVDGLETKPLYTHADGTEALGFPGVAPFTRGTTIRSGELDGGWQIAQLHEDPDAATTRTAVLTDLERGGSAVWVRVDPDAVAPDDLAKVLADVLLDLAPVHVSSRTDQFAAARALVAVLETSDKDALSFTGSLGIDPIGFAAQHGTAPDMAAVAEALALAKPYPGIRPIVVDSGMFHNAGAGDVQELAWALAAGVEYVRALTDAGLSVDEAFDKILFRVSATTEQFITISRLRALRTLWSRVGEELGVTPARRGAVQHAVTSLRQVSRDDAYVNVLRGTISCFAASAGGAETITVLPLDAAIGLPNELSRRIARNIQVVLAEESNLGRVNDPAGGSWYVESMTRQLCERAWELFGAVDEEGFAAAVADGTVASELAATNAARAKLLATRKLPLTGVSMFPDANEERLQRKPRPEAPQLAGIVPVRDAQVFEDLRDRSAGMAAAGDPPRVLLACLGTRRDFGAREGFTSNLYHVAGIETMLAEGSTPEDFARQLAEAGTTIAVLCSSAKVYAAQGSAVAKALRDAGATEIRVAGQLKELGPDLDEGLIDGNVFDGMDVVELLGNTLSRLEAGK</sequence>
<dbReference type="UniPathway" id="UPA00945">
    <property type="reaction ID" value="UER00910"/>
</dbReference>
<dbReference type="GO" id="GO:0004494">
    <property type="term" value="F:methylmalonyl-CoA mutase activity"/>
    <property type="evidence" value="ECO:0007669"/>
    <property type="project" value="UniProtKB-UniRule"/>
</dbReference>
<dbReference type="GO" id="GO:0005737">
    <property type="term" value="C:cytoplasm"/>
    <property type="evidence" value="ECO:0007669"/>
    <property type="project" value="TreeGrafter"/>
</dbReference>
<dbReference type="PANTHER" id="PTHR48101">
    <property type="entry name" value="METHYLMALONYL-COA MUTASE, MITOCHONDRIAL-RELATED"/>
    <property type="match status" value="1"/>
</dbReference>
<feature type="domain" description="Methylmalonyl-CoA mutase alpha/beta chain catalytic" evidence="5">
    <location>
        <begin position="139"/>
        <end position="462"/>
    </location>
</feature>
<dbReference type="GO" id="GO:0031419">
    <property type="term" value="F:cobalamin binding"/>
    <property type="evidence" value="ECO:0007669"/>
    <property type="project" value="UniProtKB-KW"/>
</dbReference>
<evidence type="ECO:0000256" key="4">
    <source>
        <dbReference type="NCBIfam" id="TIGR00642"/>
    </source>
</evidence>
<dbReference type="InterPro" id="IPR024067">
    <property type="entry name" value="Me-malonyl-CoA_mutase_sm_su_N"/>
</dbReference>
<dbReference type="Gene3D" id="1.10.196.20">
    <property type="match status" value="1"/>
</dbReference>
<evidence type="ECO:0000259" key="5">
    <source>
        <dbReference type="Pfam" id="PF01642"/>
    </source>
</evidence>
<dbReference type="InterPro" id="IPR006099">
    <property type="entry name" value="MeMalonylCoA_mutase_a/b_cat"/>
</dbReference>
<dbReference type="PANTHER" id="PTHR48101:SF4">
    <property type="entry name" value="METHYLMALONYL-COA MUTASE, MITOCHONDRIAL"/>
    <property type="match status" value="1"/>
</dbReference>
<comment type="caution">
    <text evidence="6">The sequence shown here is derived from an EMBL/GenBank/DDBJ whole genome shotgun (WGS) entry which is preliminary data.</text>
</comment>
<evidence type="ECO:0000256" key="3">
    <source>
        <dbReference type="ARBA" id="ARBA00011870"/>
    </source>
</evidence>
<accession>A0A553K0J4</accession>
<evidence type="ECO:0000256" key="1">
    <source>
        <dbReference type="ARBA" id="ARBA00000290"/>
    </source>
</evidence>
<reference evidence="6 7" key="1">
    <citation type="submission" date="2019-07" db="EMBL/GenBank/DDBJ databases">
        <authorList>
            <person name="Zhou L.-Y."/>
        </authorList>
    </citation>
    <scope>NUCLEOTIDE SEQUENCE [LARGE SCALE GENOMIC DNA]</scope>
    <source>
        <strain evidence="6 7">YIM 101269</strain>
    </source>
</reference>
<keyword evidence="7" id="KW-1185">Reference proteome</keyword>
<keyword evidence="6" id="KW-0413">Isomerase</keyword>
<dbReference type="InterPro" id="IPR016176">
    <property type="entry name" value="Cbl-dep_enz_cat"/>
</dbReference>
<protein>
    <recommendedName>
        <fullName evidence="4">Methylmalonyl-CoA mutase small subunit</fullName>
        <ecNumber evidence="4">5.4.99.2</ecNumber>
    </recommendedName>
</protein>
<comment type="catalytic activity">
    <reaction evidence="1">
        <text>(R)-methylmalonyl-CoA = succinyl-CoA</text>
        <dbReference type="Rhea" id="RHEA:22888"/>
        <dbReference type="ChEBI" id="CHEBI:57292"/>
        <dbReference type="ChEBI" id="CHEBI:57326"/>
        <dbReference type="EC" id="5.4.99.2"/>
    </reaction>
</comment>
<dbReference type="AlphaFoldDB" id="A0A553K0J4"/>
<dbReference type="OrthoDB" id="9762378at2"/>
<dbReference type="GO" id="GO:0019678">
    <property type="term" value="P:propionate metabolic process, methylmalonyl pathway"/>
    <property type="evidence" value="ECO:0007669"/>
    <property type="project" value="TreeGrafter"/>
</dbReference>
<evidence type="ECO:0000256" key="2">
    <source>
        <dbReference type="ARBA" id="ARBA00005146"/>
    </source>
</evidence>
<comment type="pathway">
    <text evidence="2">Metabolic intermediate metabolism; propanoyl-CoA degradation; succinyl-CoA from propanoyl-CoA: step 3/3.</text>
</comment>
<dbReference type="SUPFAM" id="SSF51703">
    <property type="entry name" value="Cobalamin (vitamin B12)-dependent enzymes"/>
    <property type="match status" value="1"/>
</dbReference>
<dbReference type="NCBIfam" id="TIGR00642">
    <property type="entry name" value="mmCoA_mut_beta"/>
    <property type="match status" value="1"/>
</dbReference>
<organism evidence="6 7">
    <name type="scientific">Tessaracoccus rhinocerotis</name>
    <dbReference type="NCBI Taxonomy" id="1689449"/>
    <lineage>
        <taxon>Bacteria</taxon>
        <taxon>Bacillati</taxon>
        <taxon>Actinomycetota</taxon>
        <taxon>Actinomycetes</taxon>
        <taxon>Propionibacteriales</taxon>
        <taxon>Propionibacteriaceae</taxon>
        <taxon>Tessaracoccus</taxon>
    </lineage>
</organism>
<dbReference type="EMBL" id="VKKG01000003">
    <property type="protein sequence ID" value="TRY18218.1"/>
    <property type="molecule type" value="Genomic_DNA"/>
</dbReference>
<dbReference type="CDD" id="cd03677">
    <property type="entry name" value="MM_CoA_mutase_beta"/>
    <property type="match status" value="1"/>
</dbReference>
<dbReference type="Proteomes" id="UP000317638">
    <property type="component" value="Unassembled WGS sequence"/>
</dbReference>
<dbReference type="Gene3D" id="3.40.50.280">
    <property type="entry name" value="Cobalamin-binding domain"/>
    <property type="match status" value="1"/>
</dbReference>
<comment type="subunit">
    <text evidence="3">Heterodimer of an alpha and a beta chain.</text>
</comment>
<dbReference type="Gene3D" id="3.20.20.240">
    <property type="entry name" value="Methylmalonyl-CoA mutase"/>
    <property type="match status" value="1"/>
</dbReference>
<dbReference type="Pfam" id="PF01642">
    <property type="entry name" value="MM_CoA_mutase"/>
    <property type="match status" value="2"/>
</dbReference>
<evidence type="ECO:0000313" key="7">
    <source>
        <dbReference type="Proteomes" id="UP000317638"/>
    </source>
</evidence>
<proteinExistence type="predicted"/>
<evidence type="ECO:0000313" key="6">
    <source>
        <dbReference type="EMBL" id="TRY18218.1"/>
    </source>
</evidence>